<gene>
    <name evidence="4" type="ORF">ACFO4R_01220</name>
</gene>
<dbReference type="Gene3D" id="1.10.357.10">
    <property type="entry name" value="Tetracycline Repressor, domain 2"/>
    <property type="match status" value="1"/>
</dbReference>
<dbReference type="PRINTS" id="PR00455">
    <property type="entry name" value="HTHTETR"/>
</dbReference>
<evidence type="ECO:0000256" key="1">
    <source>
        <dbReference type="ARBA" id="ARBA00023125"/>
    </source>
</evidence>
<evidence type="ECO:0000313" key="5">
    <source>
        <dbReference type="Proteomes" id="UP001595916"/>
    </source>
</evidence>
<dbReference type="EMBL" id="JBHSHL010000003">
    <property type="protein sequence ID" value="MFC4803691.1"/>
    <property type="molecule type" value="Genomic_DNA"/>
</dbReference>
<proteinExistence type="predicted"/>
<dbReference type="SUPFAM" id="SSF46689">
    <property type="entry name" value="Homeodomain-like"/>
    <property type="match status" value="1"/>
</dbReference>
<dbReference type="PROSITE" id="PS50977">
    <property type="entry name" value="HTH_TETR_2"/>
    <property type="match status" value="1"/>
</dbReference>
<feature type="domain" description="HTH tetR-type" evidence="3">
    <location>
        <begin position="2"/>
        <end position="62"/>
    </location>
</feature>
<keyword evidence="1 2" id="KW-0238">DNA-binding</keyword>
<evidence type="ECO:0000256" key="2">
    <source>
        <dbReference type="PROSITE-ProRule" id="PRU00335"/>
    </source>
</evidence>
<reference evidence="5" key="1">
    <citation type="journal article" date="2019" name="Int. J. Syst. Evol. Microbiol.">
        <title>The Global Catalogue of Microorganisms (GCM) 10K type strain sequencing project: providing services to taxonomists for standard genome sequencing and annotation.</title>
        <authorList>
            <consortium name="The Broad Institute Genomics Platform"/>
            <consortium name="The Broad Institute Genome Sequencing Center for Infectious Disease"/>
            <person name="Wu L."/>
            <person name="Ma J."/>
        </authorList>
    </citation>
    <scope>NUCLEOTIDE SEQUENCE [LARGE SCALE GENOMIC DNA]</scope>
    <source>
        <strain evidence="5">CCUG 46385</strain>
    </source>
</reference>
<dbReference type="InterPro" id="IPR050624">
    <property type="entry name" value="HTH-type_Tx_Regulator"/>
</dbReference>
<protein>
    <submittedName>
        <fullName evidence="4">TetR/AcrR family transcriptional regulator</fullName>
    </submittedName>
</protein>
<dbReference type="PANTHER" id="PTHR43479">
    <property type="entry name" value="ACREF/ENVCD OPERON REPRESSOR-RELATED"/>
    <property type="match status" value="1"/>
</dbReference>
<dbReference type="Pfam" id="PF21303">
    <property type="entry name" value="TetR_C_39"/>
    <property type="match status" value="1"/>
</dbReference>
<accession>A0ABV9QLY7</accession>
<comment type="caution">
    <text evidence="4">The sequence shown here is derived from an EMBL/GenBank/DDBJ whole genome shotgun (WGS) entry which is preliminary data.</text>
</comment>
<dbReference type="Proteomes" id="UP001595916">
    <property type="component" value="Unassembled WGS sequence"/>
</dbReference>
<organism evidence="4 5">
    <name type="scientific">Filifactor villosus</name>
    <dbReference type="NCBI Taxonomy" id="29374"/>
    <lineage>
        <taxon>Bacteria</taxon>
        <taxon>Bacillati</taxon>
        <taxon>Bacillota</taxon>
        <taxon>Clostridia</taxon>
        <taxon>Peptostreptococcales</taxon>
        <taxon>Filifactoraceae</taxon>
        <taxon>Filifactor</taxon>
    </lineage>
</organism>
<name>A0ABV9QLY7_9FIRM</name>
<dbReference type="PROSITE" id="PS01081">
    <property type="entry name" value="HTH_TETR_1"/>
    <property type="match status" value="1"/>
</dbReference>
<dbReference type="RefSeq" id="WP_379787143.1">
    <property type="nucleotide sequence ID" value="NZ_JBHSHL010000003.1"/>
</dbReference>
<feature type="DNA-binding region" description="H-T-H motif" evidence="2">
    <location>
        <begin position="25"/>
        <end position="44"/>
    </location>
</feature>
<dbReference type="InterPro" id="IPR023772">
    <property type="entry name" value="DNA-bd_HTH_TetR-type_CS"/>
</dbReference>
<keyword evidence="5" id="KW-1185">Reference proteome</keyword>
<dbReference type="InterPro" id="IPR049149">
    <property type="entry name" value="TetR/AcrR_C"/>
</dbReference>
<evidence type="ECO:0000313" key="4">
    <source>
        <dbReference type="EMBL" id="MFC4803691.1"/>
    </source>
</evidence>
<dbReference type="InterPro" id="IPR009057">
    <property type="entry name" value="Homeodomain-like_sf"/>
</dbReference>
<dbReference type="PANTHER" id="PTHR43479:SF11">
    <property type="entry name" value="ACREF_ENVCD OPERON REPRESSOR-RELATED"/>
    <property type="match status" value="1"/>
</dbReference>
<dbReference type="InterPro" id="IPR001647">
    <property type="entry name" value="HTH_TetR"/>
</dbReference>
<dbReference type="Pfam" id="PF00440">
    <property type="entry name" value="TetR_N"/>
    <property type="match status" value="1"/>
</dbReference>
<sequence>MSKKKDQILDISLSLFLEKGFDKTSITDILEKSDIARGTLYYHFESKEAIMDAIIERTGEKIMSELEGIVEDRSLSSYEKLFSLFLTMNMRSLSGGSQMIDYLNQPQNALFHEKSNQMIIENASPLLGRIIRQGREEGIFETSFPEETAEIILITVSGFLDSQYLSVSKEELEKRSSALLYNIERMLGAKEGSFSQFRTLMIEESKGEDHESKL</sequence>
<evidence type="ECO:0000259" key="3">
    <source>
        <dbReference type="PROSITE" id="PS50977"/>
    </source>
</evidence>